<evidence type="ECO:0008006" key="2">
    <source>
        <dbReference type="Google" id="ProtNLM"/>
    </source>
</evidence>
<organism evidence="1">
    <name type="scientific">Anguilla anguilla</name>
    <name type="common">European freshwater eel</name>
    <name type="synonym">Muraena anguilla</name>
    <dbReference type="NCBI Taxonomy" id="7936"/>
    <lineage>
        <taxon>Eukaryota</taxon>
        <taxon>Metazoa</taxon>
        <taxon>Chordata</taxon>
        <taxon>Craniata</taxon>
        <taxon>Vertebrata</taxon>
        <taxon>Euteleostomi</taxon>
        <taxon>Actinopterygii</taxon>
        <taxon>Neopterygii</taxon>
        <taxon>Teleostei</taxon>
        <taxon>Anguilliformes</taxon>
        <taxon>Anguillidae</taxon>
        <taxon>Anguilla</taxon>
    </lineage>
</organism>
<name>A0A0E9QNZ6_ANGAN</name>
<evidence type="ECO:0000313" key="1">
    <source>
        <dbReference type="EMBL" id="JAH17773.1"/>
    </source>
</evidence>
<dbReference type="AlphaFoldDB" id="A0A0E9QNZ6"/>
<reference evidence="1" key="2">
    <citation type="journal article" date="2015" name="Fish Shellfish Immunol.">
        <title>Early steps in the European eel (Anguilla anguilla)-Vibrio vulnificus interaction in the gills: Role of the RtxA13 toxin.</title>
        <authorList>
            <person name="Callol A."/>
            <person name="Pajuelo D."/>
            <person name="Ebbesson L."/>
            <person name="Teles M."/>
            <person name="MacKenzie S."/>
            <person name="Amaro C."/>
        </authorList>
    </citation>
    <scope>NUCLEOTIDE SEQUENCE</scope>
</reference>
<accession>A0A0E9QNZ6</accession>
<proteinExistence type="predicted"/>
<protein>
    <recommendedName>
        <fullName evidence="2">YD repeat-containing protein</fullName>
    </recommendedName>
</protein>
<reference evidence="1" key="1">
    <citation type="submission" date="2014-11" db="EMBL/GenBank/DDBJ databases">
        <authorList>
            <person name="Amaro Gonzalez C."/>
        </authorList>
    </citation>
    <scope>NUCLEOTIDE SEQUENCE</scope>
</reference>
<dbReference type="EMBL" id="GBXM01090804">
    <property type="protein sequence ID" value="JAH17773.1"/>
    <property type="molecule type" value="Transcribed_RNA"/>
</dbReference>
<sequence>MLAPFETEHETLQTPCPGLSITYSYDPQGLVHCFIS</sequence>